<keyword evidence="5" id="KW-1185">Reference proteome</keyword>
<dbReference type="GO" id="GO:0008146">
    <property type="term" value="F:sulfotransferase activity"/>
    <property type="evidence" value="ECO:0007669"/>
    <property type="project" value="InterPro"/>
</dbReference>
<sequence length="329" mass="38350">MEASNFPYDVTDVESQVSNEIFKATKPLPLVYVGPKRYIFPEMYKEWGPQFYNMEIRPDDIFLVGFPRSGTTLCQEIIWLLNNNLDYKKAKSIPVGERVPLMDFSLVAFGGETFKNNNSPVLQKLEPYVHKLRTAPSPRFIKSHLPLSLLPPKLLDNNKVVYIARDPRDAAVSLYHLMELKYLKQGTSFKEFWNNFIAGRCVVCPVQSHIREGWEKRNNPNLLFLSYNELTRDFPSTLKRMATFFNKEYTNDQIDELCGHLSFDNFKNNESVNRSSTYHKLGYVNNENPFIRKGKAGGWREYFDDEMTKEADRWISEHFTDIDLGIDPK</sequence>
<dbReference type="Gene3D" id="3.40.50.300">
    <property type="entry name" value="P-loop containing nucleotide triphosphate hydrolases"/>
    <property type="match status" value="1"/>
</dbReference>
<dbReference type="Pfam" id="PF00685">
    <property type="entry name" value="Sulfotransfer_1"/>
    <property type="match status" value="1"/>
</dbReference>
<protein>
    <recommendedName>
        <fullName evidence="3">Sulfotransferase domain-containing protein</fullName>
    </recommendedName>
</protein>
<dbReference type="InterPro" id="IPR000863">
    <property type="entry name" value="Sulfotransferase_dom"/>
</dbReference>
<feature type="domain" description="Sulfotransferase" evidence="3">
    <location>
        <begin position="58"/>
        <end position="321"/>
    </location>
</feature>
<name>A0A5E4QGL5_9NEOP</name>
<dbReference type="EMBL" id="FZQP02002813">
    <property type="protein sequence ID" value="VVC96646.1"/>
    <property type="molecule type" value="Genomic_DNA"/>
</dbReference>
<dbReference type="PANTHER" id="PTHR11783">
    <property type="entry name" value="SULFOTRANSFERASE SULT"/>
    <property type="match status" value="1"/>
</dbReference>
<gene>
    <name evidence="4" type="ORF">LSINAPIS_LOCUS8099</name>
</gene>
<evidence type="ECO:0000256" key="2">
    <source>
        <dbReference type="ARBA" id="ARBA00022679"/>
    </source>
</evidence>
<proteinExistence type="inferred from homology"/>
<keyword evidence="2" id="KW-0808">Transferase</keyword>
<evidence type="ECO:0000259" key="3">
    <source>
        <dbReference type="Pfam" id="PF00685"/>
    </source>
</evidence>
<evidence type="ECO:0000256" key="1">
    <source>
        <dbReference type="ARBA" id="ARBA00005771"/>
    </source>
</evidence>
<dbReference type="AlphaFoldDB" id="A0A5E4QGL5"/>
<organism evidence="4 5">
    <name type="scientific">Leptidea sinapis</name>
    <dbReference type="NCBI Taxonomy" id="189913"/>
    <lineage>
        <taxon>Eukaryota</taxon>
        <taxon>Metazoa</taxon>
        <taxon>Ecdysozoa</taxon>
        <taxon>Arthropoda</taxon>
        <taxon>Hexapoda</taxon>
        <taxon>Insecta</taxon>
        <taxon>Pterygota</taxon>
        <taxon>Neoptera</taxon>
        <taxon>Endopterygota</taxon>
        <taxon>Lepidoptera</taxon>
        <taxon>Glossata</taxon>
        <taxon>Ditrysia</taxon>
        <taxon>Papilionoidea</taxon>
        <taxon>Pieridae</taxon>
        <taxon>Dismorphiinae</taxon>
        <taxon>Leptidea</taxon>
    </lineage>
</organism>
<dbReference type="Proteomes" id="UP000324832">
    <property type="component" value="Unassembled WGS sequence"/>
</dbReference>
<evidence type="ECO:0000313" key="4">
    <source>
        <dbReference type="EMBL" id="VVC96646.1"/>
    </source>
</evidence>
<comment type="similarity">
    <text evidence="1">Belongs to the sulfotransferase 1 family.</text>
</comment>
<evidence type="ECO:0000313" key="5">
    <source>
        <dbReference type="Proteomes" id="UP000324832"/>
    </source>
</evidence>
<reference evidence="4 5" key="1">
    <citation type="submission" date="2017-07" db="EMBL/GenBank/DDBJ databases">
        <authorList>
            <person name="Talla V."/>
            <person name="Backstrom N."/>
        </authorList>
    </citation>
    <scope>NUCLEOTIDE SEQUENCE [LARGE SCALE GENOMIC DNA]</scope>
</reference>
<accession>A0A5E4QGL5</accession>
<dbReference type="SUPFAM" id="SSF52540">
    <property type="entry name" value="P-loop containing nucleoside triphosphate hydrolases"/>
    <property type="match status" value="1"/>
</dbReference>
<dbReference type="InterPro" id="IPR027417">
    <property type="entry name" value="P-loop_NTPase"/>
</dbReference>